<gene>
    <name evidence="1" type="ordered locus">Turpa_2846</name>
</gene>
<dbReference type="RefSeq" id="WP_014803987.1">
    <property type="nucleotide sequence ID" value="NC_018020.1"/>
</dbReference>
<accession>I4B878</accession>
<dbReference type="HOGENOM" id="CLU_129253_0_0_12"/>
<dbReference type="Proteomes" id="UP000006048">
    <property type="component" value="Chromosome"/>
</dbReference>
<organism evidence="1 2">
    <name type="scientific">Turneriella parva (strain ATCC BAA-1111 / DSM 21527 / NCTC 11395 / H)</name>
    <name type="common">Leptospira parva</name>
    <dbReference type="NCBI Taxonomy" id="869212"/>
    <lineage>
        <taxon>Bacteria</taxon>
        <taxon>Pseudomonadati</taxon>
        <taxon>Spirochaetota</taxon>
        <taxon>Spirochaetia</taxon>
        <taxon>Leptospirales</taxon>
        <taxon>Leptospiraceae</taxon>
        <taxon>Turneriella</taxon>
    </lineage>
</organism>
<dbReference type="STRING" id="869212.Turpa_2846"/>
<sequence length="151" mass="16813">MASTQTFVSPENWYSLQYPRTWEMEVIEGIPSFFDGINPYGGALQVFAVNQVGAPNADLIKQSPFMVGKTLNEKLRIFLSKQGISDEGAQFFERDKTLMGACEYRSGGHFYLILMAERGSIFVLALYNCKGEPEAEEAANVGRILQSVTIL</sequence>
<dbReference type="KEGG" id="tpx:Turpa_2846"/>
<dbReference type="AlphaFoldDB" id="I4B878"/>
<protein>
    <submittedName>
        <fullName evidence="1">Uncharacterized protein</fullName>
    </submittedName>
</protein>
<reference evidence="1 2" key="1">
    <citation type="submission" date="2012-06" db="EMBL/GenBank/DDBJ databases">
        <title>The complete chromosome of genome of Turneriella parva DSM 21527.</title>
        <authorList>
            <consortium name="US DOE Joint Genome Institute (JGI-PGF)"/>
            <person name="Lucas S."/>
            <person name="Han J."/>
            <person name="Lapidus A."/>
            <person name="Bruce D."/>
            <person name="Goodwin L."/>
            <person name="Pitluck S."/>
            <person name="Peters L."/>
            <person name="Kyrpides N."/>
            <person name="Mavromatis K."/>
            <person name="Ivanova N."/>
            <person name="Mikhailova N."/>
            <person name="Chertkov O."/>
            <person name="Detter J.C."/>
            <person name="Tapia R."/>
            <person name="Han C."/>
            <person name="Land M."/>
            <person name="Hauser L."/>
            <person name="Markowitz V."/>
            <person name="Cheng J.-F."/>
            <person name="Hugenholtz P."/>
            <person name="Woyke T."/>
            <person name="Wu D."/>
            <person name="Gronow S."/>
            <person name="Wellnitz S."/>
            <person name="Brambilla E."/>
            <person name="Klenk H.-P."/>
            <person name="Eisen J.A."/>
        </authorList>
    </citation>
    <scope>NUCLEOTIDE SEQUENCE [LARGE SCALE GENOMIC DNA]</scope>
    <source>
        <strain evidence="2">ATCC BAA-1111 / DSM 21527 / NCTC 11395 / H</strain>
    </source>
</reference>
<name>I4B878_TURPD</name>
<keyword evidence="2" id="KW-1185">Reference proteome</keyword>
<dbReference type="OrthoDB" id="333509at2"/>
<evidence type="ECO:0000313" key="2">
    <source>
        <dbReference type="Proteomes" id="UP000006048"/>
    </source>
</evidence>
<proteinExistence type="predicted"/>
<dbReference type="EMBL" id="CP002959">
    <property type="protein sequence ID" value="AFM13485.1"/>
    <property type="molecule type" value="Genomic_DNA"/>
</dbReference>
<evidence type="ECO:0000313" key="1">
    <source>
        <dbReference type="EMBL" id="AFM13485.1"/>
    </source>
</evidence>